<name>A0A545U5W4_9GAMM</name>
<proteinExistence type="predicted"/>
<gene>
    <name evidence="1" type="ORF">FLL46_20885</name>
</gene>
<dbReference type="EMBL" id="VIKS01000013">
    <property type="protein sequence ID" value="TQV84858.1"/>
    <property type="molecule type" value="Genomic_DNA"/>
</dbReference>
<keyword evidence="2" id="KW-1185">Reference proteome</keyword>
<accession>A0A545U5W4</accession>
<comment type="caution">
    <text evidence="1">The sequence shown here is derived from an EMBL/GenBank/DDBJ whole genome shotgun (WGS) entry which is preliminary data.</text>
</comment>
<sequence length="310" mass="35762">MHFLKKIKLVTAFLVFSIFPLNLWAVELSKHEWKFIESYLPMAAKSNHFSEVVAGIIIANQTGHLNQLELLYSRARAIGYENKLWVDHEIKSCLIAKENKNCDLELLISQLKKLDSENALPYVYSALFRAKNREWSLALADLEKAASRKKYDDYYFKRFSLLLEVLKNSDFPTEYLHTASIKLAHYMVVQPYKKLMDLCNAQAKLSRDWKVTCIQLGELLESEGTIFYANMVGFALQREALSNDEKDTKKLVKVKADREALNQWRINAVQILDFIEAKKKGPDSYYADLINLGERKAIENALKLITNKGL</sequence>
<dbReference type="RefSeq" id="WP_142933345.1">
    <property type="nucleotide sequence ID" value="NZ_ML660169.1"/>
</dbReference>
<organism evidence="1 2">
    <name type="scientific">Aliikangiella coralliicola</name>
    <dbReference type="NCBI Taxonomy" id="2592383"/>
    <lineage>
        <taxon>Bacteria</taxon>
        <taxon>Pseudomonadati</taxon>
        <taxon>Pseudomonadota</taxon>
        <taxon>Gammaproteobacteria</taxon>
        <taxon>Oceanospirillales</taxon>
        <taxon>Pleioneaceae</taxon>
        <taxon>Aliikangiella</taxon>
    </lineage>
</organism>
<dbReference type="AlphaFoldDB" id="A0A545U5W4"/>
<protein>
    <submittedName>
        <fullName evidence="1">Uncharacterized protein</fullName>
    </submittedName>
</protein>
<dbReference type="Proteomes" id="UP000315439">
    <property type="component" value="Unassembled WGS sequence"/>
</dbReference>
<reference evidence="1 2" key="1">
    <citation type="submission" date="2019-07" db="EMBL/GenBank/DDBJ databases">
        <title>Draft genome for Aliikangiella sp. M105.</title>
        <authorList>
            <person name="Wang G."/>
        </authorList>
    </citation>
    <scope>NUCLEOTIDE SEQUENCE [LARGE SCALE GENOMIC DNA]</scope>
    <source>
        <strain evidence="1 2">M105</strain>
    </source>
</reference>
<evidence type="ECO:0000313" key="1">
    <source>
        <dbReference type="EMBL" id="TQV84858.1"/>
    </source>
</evidence>
<evidence type="ECO:0000313" key="2">
    <source>
        <dbReference type="Proteomes" id="UP000315439"/>
    </source>
</evidence>